<sequence>MSWPLVRGQVVRADLGLDEPKLFVVVSNNRRNQHLQQVLAARLTTTAKPLIPSIVELVHPEAFVGRAVCDDIVELYADEVLGVVGGLSPAAMRAINSGLAAALGMSD</sequence>
<dbReference type="AlphaFoldDB" id="A0A4R4Q1Z0"/>
<evidence type="ECO:0000256" key="2">
    <source>
        <dbReference type="ARBA" id="ARBA00022649"/>
    </source>
</evidence>
<accession>A0A4R4Q1Z0</accession>
<evidence type="ECO:0000256" key="1">
    <source>
        <dbReference type="ARBA" id="ARBA00007521"/>
    </source>
</evidence>
<dbReference type="EMBL" id="SMKA01000067">
    <property type="protein sequence ID" value="TDC28977.1"/>
    <property type="molecule type" value="Genomic_DNA"/>
</dbReference>
<keyword evidence="4" id="KW-1185">Reference proteome</keyword>
<organism evidence="3 4">
    <name type="scientific">Kribbella albertanoniae</name>
    <dbReference type="NCBI Taxonomy" id="1266829"/>
    <lineage>
        <taxon>Bacteria</taxon>
        <taxon>Bacillati</taxon>
        <taxon>Actinomycetota</taxon>
        <taxon>Actinomycetes</taxon>
        <taxon>Propionibacteriales</taxon>
        <taxon>Kribbellaceae</taxon>
        <taxon>Kribbella</taxon>
    </lineage>
</organism>
<dbReference type="Pfam" id="PF02452">
    <property type="entry name" value="PemK_toxin"/>
    <property type="match status" value="1"/>
</dbReference>
<keyword evidence="2" id="KW-1277">Toxin-antitoxin system</keyword>
<name>A0A4R4Q1Z0_9ACTN</name>
<evidence type="ECO:0000313" key="3">
    <source>
        <dbReference type="EMBL" id="TDC28977.1"/>
    </source>
</evidence>
<evidence type="ECO:0000313" key="4">
    <source>
        <dbReference type="Proteomes" id="UP000295075"/>
    </source>
</evidence>
<dbReference type="GO" id="GO:0003677">
    <property type="term" value="F:DNA binding"/>
    <property type="evidence" value="ECO:0007669"/>
    <property type="project" value="InterPro"/>
</dbReference>
<protein>
    <submittedName>
        <fullName evidence="3">Type II toxin-antitoxin system PemK/MazF family toxin</fullName>
    </submittedName>
</protein>
<comment type="caution">
    <text evidence="3">The sequence shown here is derived from an EMBL/GenBank/DDBJ whole genome shotgun (WGS) entry which is preliminary data.</text>
</comment>
<comment type="similarity">
    <text evidence="1">Belongs to the PemK/MazF family.</text>
</comment>
<dbReference type="Gene3D" id="2.30.30.110">
    <property type="match status" value="1"/>
</dbReference>
<reference evidence="3 4" key="1">
    <citation type="submission" date="2019-03" db="EMBL/GenBank/DDBJ databases">
        <title>Draft genome sequences of novel Actinobacteria.</title>
        <authorList>
            <person name="Sahin N."/>
            <person name="Ay H."/>
            <person name="Saygin H."/>
        </authorList>
    </citation>
    <scope>NUCLEOTIDE SEQUENCE [LARGE SCALE GENOMIC DNA]</scope>
    <source>
        <strain evidence="3 4">JCM 30547</strain>
    </source>
</reference>
<gene>
    <name evidence="3" type="ORF">E1261_16850</name>
</gene>
<dbReference type="Proteomes" id="UP000295075">
    <property type="component" value="Unassembled WGS sequence"/>
</dbReference>
<dbReference type="SUPFAM" id="SSF50118">
    <property type="entry name" value="Cell growth inhibitor/plasmid maintenance toxic component"/>
    <property type="match status" value="1"/>
</dbReference>
<dbReference type="InterPro" id="IPR011067">
    <property type="entry name" value="Plasmid_toxin/cell-grow_inhib"/>
</dbReference>
<dbReference type="InterPro" id="IPR003477">
    <property type="entry name" value="PemK-like"/>
</dbReference>
<dbReference type="OrthoDB" id="4966310at2"/>
<proteinExistence type="inferred from homology"/>